<dbReference type="PANTHER" id="PTHR11927:SF9">
    <property type="entry name" value="L-FUCOSYLTRANSFERASE"/>
    <property type="match status" value="1"/>
</dbReference>
<keyword evidence="3" id="KW-0812">Transmembrane</keyword>
<evidence type="ECO:0000256" key="3">
    <source>
        <dbReference type="RuleBase" id="RU363129"/>
    </source>
</evidence>
<reference evidence="4" key="1">
    <citation type="submission" date="2021-02" db="EMBL/GenBank/DDBJ databases">
        <authorList>
            <person name="Nowell W R."/>
        </authorList>
    </citation>
    <scope>NUCLEOTIDE SEQUENCE</scope>
</reference>
<evidence type="ECO:0000313" key="5">
    <source>
        <dbReference type="Proteomes" id="UP000663889"/>
    </source>
</evidence>
<keyword evidence="3" id="KW-0325">Glycoprotein</keyword>
<comment type="similarity">
    <text evidence="3">Belongs to the glycosyltransferase 11 family.</text>
</comment>
<accession>A0A815E3I4</accession>
<dbReference type="GO" id="GO:0005975">
    <property type="term" value="P:carbohydrate metabolic process"/>
    <property type="evidence" value="ECO:0007669"/>
    <property type="project" value="InterPro"/>
</dbReference>
<organism evidence="4 5">
    <name type="scientific">Rotaria sordida</name>
    <dbReference type="NCBI Taxonomy" id="392033"/>
    <lineage>
        <taxon>Eukaryota</taxon>
        <taxon>Metazoa</taxon>
        <taxon>Spiralia</taxon>
        <taxon>Gnathifera</taxon>
        <taxon>Rotifera</taxon>
        <taxon>Eurotatoria</taxon>
        <taxon>Bdelloidea</taxon>
        <taxon>Philodinida</taxon>
        <taxon>Philodinidae</taxon>
        <taxon>Rotaria</taxon>
    </lineage>
</organism>
<proteinExistence type="inferred from homology"/>
<keyword evidence="3" id="KW-0333">Golgi apparatus</keyword>
<comment type="subcellular location">
    <subcellularLocation>
        <location evidence="3">Golgi apparatus</location>
        <location evidence="3">Golgi stack membrane</location>
        <topology evidence="3">Single-pass type II membrane protein</topology>
    </subcellularLocation>
</comment>
<protein>
    <recommendedName>
        <fullName evidence="3">L-Fucosyltransferase</fullName>
        <ecNumber evidence="3">2.4.1.-</ecNumber>
    </recommendedName>
</protein>
<sequence length="453" mass="53642">MVPLKSPSIRCIVSARYRLGRFGNRMFTMATAYALARLHSCHLFFPLPMLEDIRSVFVFDLGPFLLSVSMFKSIWKNEYHPMKKITRDIICQYIPEITHPNGISEGSIFEVKGHWQSYLYFDQYRDDLRNRLFVARQPLLEKVSKLFINIYEQKFNFKPQFSLENHQSFKKQLVQSNWTTWIGIHVRRKDFVLLNYSSTDEYLFTAIDYYIKRYSNAYFIVASDDKSYCKNLFHNRSNIFVTPQSFSMSDDLITLSLCEHSIITGGTFGWWTGYLANGQVIHDKVYPSGCERREYYYPPWFLIDGNVRAHKNIQSNWTTWIGIHVRRKDFVLLNYSSTDEYLFTAIDYYIKRYSNAYFIVASDEKSYCKNLFRYRSNIFFTPRSFSIGDDIITLSLCQHSIITGGTFGWWTGYLASGEVIHDTMYISGCEKDEHYYPPWFRSYLNVRNHKNIL</sequence>
<comment type="pathway">
    <text evidence="3">Protein modification; protein glycosylation.</text>
</comment>
<evidence type="ECO:0000313" key="4">
    <source>
        <dbReference type="EMBL" id="CAF1305008.1"/>
    </source>
</evidence>
<name>A0A815E3I4_9BILA</name>
<dbReference type="UniPathway" id="UPA00378"/>
<gene>
    <name evidence="4" type="ORF">SEV965_LOCUS26494</name>
</gene>
<evidence type="ECO:0000256" key="2">
    <source>
        <dbReference type="ARBA" id="ARBA00022679"/>
    </source>
</evidence>
<dbReference type="PANTHER" id="PTHR11927">
    <property type="entry name" value="GALACTOSIDE 2-L-FUCOSYLTRANSFERASE"/>
    <property type="match status" value="1"/>
</dbReference>
<keyword evidence="1 3" id="KW-0328">Glycosyltransferase</keyword>
<keyword evidence="2 3" id="KW-0808">Transferase</keyword>
<dbReference type="GO" id="GO:0008107">
    <property type="term" value="F:galactoside 2-alpha-L-fucosyltransferase activity"/>
    <property type="evidence" value="ECO:0007669"/>
    <property type="project" value="InterPro"/>
</dbReference>
<dbReference type="GO" id="GO:0032580">
    <property type="term" value="C:Golgi cisterna membrane"/>
    <property type="evidence" value="ECO:0007669"/>
    <property type="project" value="UniProtKB-SubCell"/>
</dbReference>
<comment type="caution">
    <text evidence="4">The sequence shown here is derived from an EMBL/GenBank/DDBJ whole genome shotgun (WGS) entry which is preliminary data.</text>
</comment>
<dbReference type="Proteomes" id="UP000663889">
    <property type="component" value="Unassembled WGS sequence"/>
</dbReference>
<dbReference type="InterPro" id="IPR002516">
    <property type="entry name" value="Glyco_trans_11"/>
</dbReference>
<dbReference type="CDD" id="cd11301">
    <property type="entry name" value="Fut1_Fut2_like"/>
    <property type="match status" value="1"/>
</dbReference>
<dbReference type="Pfam" id="PF01531">
    <property type="entry name" value="Glyco_transf_11"/>
    <property type="match status" value="2"/>
</dbReference>
<keyword evidence="3" id="KW-0735">Signal-anchor</keyword>
<dbReference type="EMBL" id="CAJNOU010002258">
    <property type="protein sequence ID" value="CAF1305008.1"/>
    <property type="molecule type" value="Genomic_DNA"/>
</dbReference>
<dbReference type="EC" id="2.4.1.-" evidence="3"/>
<evidence type="ECO:0000256" key="1">
    <source>
        <dbReference type="ARBA" id="ARBA00022676"/>
    </source>
</evidence>
<dbReference type="AlphaFoldDB" id="A0A815E3I4"/>